<feature type="compositionally biased region" description="Acidic residues" evidence="1">
    <location>
        <begin position="156"/>
        <end position="166"/>
    </location>
</feature>
<evidence type="ECO:0000313" key="2">
    <source>
        <dbReference type="EMBL" id="OBZ68116.1"/>
    </source>
</evidence>
<name>A0A1C7LV72_GRIFR</name>
<evidence type="ECO:0000256" key="1">
    <source>
        <dbReference type="SAM" id="MobiDB-lite"/>
    </source>
</evidence>
<dbReference type="AlphaFoldDB" id="A0A1C7LV72"/>
<gene>
    <name evidence="2" type="ORF">A0H81_12011</name>
</gene>
<feature type="region of interest" description="Disordered" evidence="1">
    <location>
        <begin position="398"/>
        <end position="423"/>
    </location>
</feature>
<feature type="region of interest" description="Disordered" evidence="1">
    <location>
        <begin position="141"/>
        <end position="191"/>
    </location>
</feature>
<evidence type="ECO:0000313" key="3">
    <source>
        <dbReference type="Proteomes" id="UP000092993"/>
    </source>
</evidence>
<accession>A0A1C7LV72</accession>
<organism evidence="2 3">
    <name type="scientific">Grifola frondosa</name>
    <name type="common">Maitake</name>
    <name type="synonym">Polyporus frondosus</name>
    <dbReference type="NCBI Taxonomy" id="5627"/>
    <lineage>
        <taxon>Eukaryota</taxon>
        <taxon>Fungi</taxon>
        <taxon>Dikarya</taxon>
        <taxon>Basidiomycota</taxon>
        <taxon>Agaricomycotina</taxon>
        <taxon>Agaricomycetes</taxon>
        <taxon>Polyporales</taxon>
        <taxon>Grifolaceae</taxon>
        <taxon>Grifola</taxon>
    </lineage>
</organism>
<dbReference type="EMBL" id="LUGG01000022">
    <property type="protein sequence ID" value="OBZ68116.1"/>
    <property type="molecule type" value="Genomic_DNA"/>
</dbReference>
<reference evidence="2 3" key="1">
    <citation type="submission" date="2016-03" db="EMBL/GenBank/DDBJ databases">
        <title>Whole genome sequencing of Grifola frondosa 9006-11.</title>
        <authorList>
            <person name="Min B."/>
            <person name="Park H."/>
            <person name="Kim J.-G."/>
            <person name="Cho H."/>
            <person name="Oh Y.-L."/>
            <person name="Kong W.-S."/>
            <person name="Choi I.-G."/>
        </authorList>
    </citation>
    <scope>NUCLEOTIDE SEQUENCE [LARGE SCALE GENOMIC DNA]</scope>
    <source>
        <strain evidence="2 3">9006-11</strain>
    </source>
</reference>
<protein>
    <submittedName>
        <fullName evidence="2">Uncharacterized protein</fullName>
    </submittedName>
</protein>
<comment type="caution">
    <text evidence="2">The sequence shown here is derived from an EMBL/GenBank/DDBJ whole genome shotgun (WGS) entry which is preliminary data.</text>
</comment>
<sequence>MSSGHRHDIINDHHSDMNIRRIHSLADALRQKHSTAIVQLQQAREHLQKVEANIPNPKLIEWKGEEAAWLKQVVHMGNHKDLPNPYEPRKEAAPSQKEITTLGRCGGGHRGEGAGMLGAVEEGVALDNLKFSLLADLTSDDGSEATKTQLEAKHEEEDEDSEEDDTSASQATVAPKKRKATATAGRARQAKAEGWDEINAINIELPSAYSPLVLAHPSMRALVDLERQVRQGQANDALADTRTHLITAFSFRYQRRNVSGQIQNTRAMRKIQRKQQATCVDRLRQVDDACYRVLKTTDVVPFAMYTEEEQLGDSRKTPSWIWEDFTALQSRWHEEVLLLEEEMRRTVRTFRWWRGHWEQQAEQHHVDAKTGEEGYARKQADRYSRLLHRSIEAFTGKIRMEDTQLPPADEPVASSSAVHGEVD</sequence>
<dbReference type="Proteomes" id="UP000092993">
    <property type="component" value="Unassembled WGS sequence"/>
</dbReference>
<proteinExistence type="predicted"/>
<dbReference type="OrthoDB" id="2742161at2759"/>
<keyword evidence="3" id="KW-1185">Reference proteome</keyword>